<name>A0A1E3IA37_9TREE</name>
<organism evidence="2 3">
    <name type="scientific">Cryptococcus wingfieldii CBS 7118</name>
    <dbReference type="NCBI Taxonomy" id="1295528"/>
    <lineage>
        <taxon>Eukaryota</taxon>
        <taxon>Fungi</taxon>
        <taxon>Dikarya</taxon>
        <taxon>Basidiomycota</taxon>
        <taxon>Agaricomycotina</taxon>
        <taxon>Tremellomycetes</taxon>
        <taxon>Tremellales</taxon>
        <taxon>Cryptococcaceae</taxon>
        <taxon>Cryptococcus</taxon>
    </lineage>
</organism>
<evidence type="ECO:0000313" key="2">
    <source>
        <dbReference type="EMBL" id="ODN85442.1"/>
    </source>
</evidence>
<feature type="region of interest" description="Disordered" evidence="1">
    <location>
        <begin position="75"/>
        <end position="141"/>
    </location>
</feature>
<dbReference type="RefSeq" id="XP_019028463.1">
    <property type="nucleotide sequence ID" value="XM_019179517.1"/>
</dbReference>
<accession>A0A1E3IA37</accession>
<dbReference type="GeneID" id="30196734"/>
<evidence type="ECO:0000313" key="3">
    <source>
        <dbReference type="Proteomes" id="UP000094819"/>
    </source>
</evidence>
<dbReference type="AlphaFoldDB" id="A0A1E3IA37"/>
<reference evidence="2 3" key="1">
    <citation type="submission" date="2016-06" db="EMBL/GenBank/DDBJ databases">
        <title>Evolution of pathogenesis and genome organization in the Tremellales.</title>
        <authorList>
            <person name="Cuomo C."/>
            <person name="Litvintseva A."/>
            <person name="Heitman J."/>
            <person name="Chen Y."/>
            <person name="Sun S."/>
            <person name="Springer D."/>
            <person name="Dromer F."/>
            <person name="Young S."/>
            <person name="Zeng Q."/>
            <person name="Chapman S."/>
            <person name="Gujja S."/>
            <person name="Saif S."/>
            <person name="Birren B."/>
        </authorList>
    </citation>
    <scope>NUCLEOTIDE SEQUENCE [LARGE SCALE GENOMIC DNA]</scope>
    <source>
        <strain evidence="2 3">CBS 7118</strain>
    </source>
</reference>
<dbReference type="Proteomes" id="UP000094819">
    <property type="component" value="Unassembled WGS sequence"/>
</dbReference>
<gene>
    <name evidence="2" type="ORF">L198_07523</name>
</gene>
<feature type="compositionally biased region" description="Gly residues" evidence="1">
    <location>
        <begin position="92"/>
        <end position="114"/>
    </location>
</feature>
<comment type="caution">
    <text evidence="2">The sequence shown here is derived from an EMBL/GenBank/DDBJ whole genome shotgun (WGS) entry which is preliminary data.</text>
</comment>
<protein>
    <submittedName>
        <fullName evidence="2">Uncharacterized protein</fullName>
    </submittedName>
</protein>
<sequence length="141" mass="15134">MLVNPWLYRPQWYYNNVYPAYPVIPPFAPIAPVAPVASVAPIAPVYPATRPVPINQPVIQETVAYQDRQPSYNHTTVVVKPGSGHRKTVSFGGVGGGKYHGQGQYGKGGGSYGHGHGHGQRNSYSENGKGRRAASSYTAGK</sequence>
<evidence type="ECO:0000256" key="1">
    <source>
        <dbReference type="SAM" id="MobiDB-lite"/>
    </source>
</evidence>
<dbReference type="EMBL" id="AWGH01000036">
    <property type="protein sequence ID" value="ODN85442.1"/>
    <property type="molecule type" value="Genomic_DNA"/>
</dbReference>
<keyword evidence="3" id="KW-1185">Reference proteome</keyword>
<proteinExistence type="predicted"/>